<sequence length="67" mass="7811">MLLILAYPRPSTGAYPKWIEWFLVFVLMMNVTKYRVSFLSAFAPNSKIPFPTLKYTYPAPSHFKPLI</sequence>
<protein>
    <submittedName>
        <fullName evidence="1">Uncharacterized protein</fullName>
    </submittedName>
</protein>
<accession>A0A5M9JST0</accession>
<evidence type="ECO:0000313" key="2">
    <source>
        <dbReference type="Proteomes" id="UP000322873"/>
    </source>
</evidence>
<reference evidence="1 2" key="1">
    <citation type="submission" date="2019-06" db="EMBL/GenBank/DDBJ databases">
        <title>Genome Sequence of the Brown Rot Fungal Pathogen Monilinia fructicola.</title>
        <authorList>
            <person name="De Miccolis Angelini R.M."/>
            <person name="Landi L."/>
            <person name="Abate D."/>
            <person name="Pollastro S."/>
            <person name="Romanazzi G."/>
            <person name="Faretra F."/>
        </authorList>
    </citation>
    <scope>NUCLEOTIDE SEQUENCE [LARGE SCALE GENOMIC DNA]</scope>
    <source>
        <strain evidence="1 2">Mfrc123</strain>
    </source>
</reference>
<proteinExistence type="predicted"/>
<keyword evidence="2" id="KW-1185">Reference proteome</keyword>
<dbReference type="AlphaFoldDB" id="A0A5M9JST0"/>
<comment type="caution">
    <text evidence="1">The sequence shown here is derived from an EMBL/GenBank/DDBJ whole genome shotgun (WGS) entry which is preliminary data.</text>
</comment>
<dbReference type="Proteomes" id="UP000322873">
    <property type="component" value="Unassembled WGS sequence"/>
</dbReference>
<organism evidence="1 2">
    <name type="scientific">Monilinia fructicola</name>
    <name type="common">Brown rot fungus</name>
    <name type="synonym">Ciboria fructicola</name>
    <dbReference type="NCBI Taxonomy" id="38448"/>
    <lineage>
        <taxon>Eukaryota</taxon>
        <taxon>Fungi</taxon>
        <taxon>Dikarya</taxon>
        <taxon>Ascomycota</taxon>
        <taxon>Pezizomycotina</taxon>
        <taxon>Leotiomycetes</taxon>
        <taxon>Helotiales</taxon>
        <taxon>Sclerotiniaceae</taxon>
        <taxon>Monilinia</taxon>
    </lineage>
</organism>
<evidence type="ECO:0000313" key="1">
    <source>
        <dbReference type="EMBL" id="KAA8571670.1"/>
    </source>
</evidence>
<gene>
    <name evidence="1" type="ORF">EYC84_001657</name>
</gene>
<name>A0A5M9JST0_MONFR</name>
<dbReference type="EMBL" id="VICG01000005">
    <property type="protein sequence ID" value="KAA8571670.1"/>
    <property type="molecule type" value="Genomic_DNA"/>
</dbReference>